<dbReference type="SUPFAM" id="SSF52540">
    <property type="entry name" value="P-loop containing nucleoside triphosphate hydrolases"/>
    <property type="match status" value="1"/>
</dbReference>
<dbReference type="Proteomes" id="UP000022447">
    <property type="component" value="Unassembled WGS sequence"/>
</dbReference>
<dbReference type="Gene3D" id="1.20.58.760">
    <property type="entry name" value="Peptidase M41"/>
    <property type="match status" value="1"/>
</dbReference>
<dbReference type="AlphaFoldDB" id="X7E484"/>
<dbReference type="Pfam" id="PF01434">
    <property type="entry name" value="Peptidase_M41"/>
    <property type="match status" value="1"/>
</dbReference>
<feature type="domain" description="AAA+ ATPase" evidence="2">
    <location>
        <begin position="92"/>
        <end position="231"/>
    </location>
</feature>
<dbReference type="EMBL" id="JALZ01000083">
    <property type="protein sequence ID" value="ETX10767.1"/>
    <property type="molecule type" value="Genomic_DNA"/>
</dbReference>
<keyword evidence="1" id="KW-0067">ATP-binding</keyword>
<dbReference type="InterPro" id="IPR027417">
    <property type="entry name" value="P-loop_NTPase"/>
</dbReference>
<evidence type="ECO:0000313" key="4">
    <source>
        <dbReference type="Proteomes" id="UP000022447"/>
    </source>
</evidence>
<comment type="similarity">
    <text evidence="1">Belongs to the AAA ATPase family.</text>
</comment>
<dbReference type="GO" id="GO:0016887">
    <property type="term" value="F:ATP hydrolysis activity"/>
    <property type="evidence" value="ECO:0007669"/>
    <property type="project" value="InterPro"/>
</dbReference>
<dbReference type="GO" id="GO:0004222">
    <property type="term" value="F:metalloendopeptidase activity"/>
    <property type="evidence" value="ECO:0007669"/>
    <property type="project" value="InterPro"/>
</dbReference>
<dbReference type="SMART" id="SM00382">
    <property type="entry name" value="AAA"/>
    <property type="match status" value="1"/>
</dbReference>
<dbReference type="InterPro" id="IPR003959">
    <property type="entry name" value="ATPase_AAA_core"/>
</dbReference>
<dbReference type="GO" id="GO:0006508">
    <property type="term" value="P:proteolysis"/>
    <property type="evidence" value="ECO:0007669"/>
    <property type="project" value="InterPro"/>
</dbReference>
<dbReference type="InterPro" id="IPR003593">
    <property type="entry name" value="AAA+_ATPase"/>
</dbReference>
<sequence>TGKIDRAPVAALLPGDDTLARMDRTGLMAALRAPNAADAARELTRLSTPEAHSAPGMTLEEIGGASPAHRAAADIVSDLAAWRRGEADWSELSHSLLISGEPGTGKSLLARGIAASAKVPLIESSCGDWQSAGHLGDMLREMRRSFAEAIAQRPSVLFIDEIDAFGARQSADTHNSNYRRNVINQLLREIDRLVRAEGVILVGATNHPEALDPAILRPGRFDLHRTLGRPSRAQIRHMLVRALPDVGEADLAALARAYTGETPARIDADIRAAKAAARRAGSRVSAQALLETLPAGQAELQGRDRRIAIHECGHAIAASLLGVAPVHRLLLSSDGGTTHRPQALREGTMAEYEAELTIVLAGRAAERLVLGTISAGAGGGADSDLAFATRLQLHVDREAGLGINGGAWLGPADMTRLAPEERDRLRVRLDQAERRARELLQPHRDRLERMAVHLLQHRELSETELAPWLSDLVPDRQGACDA</sequence>
<dbReference type="GO" id="GO:0004176">
    <property type="term" value="F:ATP-dependent peptidase activity"/>
    <property type="evidence" value="ECO:0007669"/>
    <property type="project" value="InterPro"/>
</dbReference>
<dbReference type="PANTHER" id="PTHR23076:SF97">
    <property type="entry name" value="ATP-DEPENDENT ZINC METALLOPROTEASE YME1L1"/>
    <property type="match status" value="1"/>
</dbReference>
<keyword evidence="1" id="KW-0547">Nucleotide-binding</keyword>
<proteinExistence type="inferred from homology"/>
<dbReference type="PROSITE" id="PS00674">
    <property type="entry name" value="AAA"/>
    <property type="match status" value="1"/>
</dbReference>
<feature type="non-terminal residue" evidence="3">
    <location>
        <position position="1"/>
    </location>
</feature>
<evidence type="ECO:0000259" key="2">
    <source>
        <dbReference type="SMART" id="SM00382"/>
    </source>
</evidence>
<dbReference type="InterPro" id="IPR037219">
    <property type="entry name" value="Peptidase_M41-like"/>
</dbReference>
<dbReference type="InterPro" id="IPR003960">
    <property type="entry name" value="ATPase_AAA_CS"/>
</dbReference>
<accession>X7E484</accession>
<dbReference type="PANTHER" id="PTHR23076">
    <property type="entry name" value="METALLOPROTEASE M41 FTSH"/>
    <property type="match status" value="1"/>
</dbReference>
<reference evidence="3 4" key="1">
    <citation type="submission" date="2014-01" db="EMBL/GenBank/DDBJ databases">
        <title>Roseivivax halodurans JCM 10272 Genome Sequencing.</title>
        <authorList>
            <person name="Lai Q."/>
            <person name="Li G."/>
            <person name="Shao Z."/>
        </authorList>
    </citation>
    <scope>NUCLEOTIDE SEQUENCE [LARGE SCALE GENOMIC DNA]</scope>
    <source>
        <strain evidence="3 4">JCM 10272</strain>
    </source>
</reference>
<evidence type="ECO:0000256" key="1">
    <source>
        <dbReference type="RuleBase" id="RU003651"/>
    </source>
</evidence>
<comment type="caution">
    <text evidence="3">The sequence shown here is derived from an EMBL/GenBank/DDBJ whole genome shotgun (WGS) entry which is preliminary data.</text>
</comment>
<evidence type="ECO:0000313" key="3">
    <source>
        <dbReference type="EMBL" id="ETX10767.1"/>
    </source>
</evidence>
<dbReference type="Gene3D" id="3.40.50.300">
    <property type="entry name" value="P-loop containing nucleotide triphosphate hydrolases"/>
    <property type="match status" value="1"/>
</dbReference>
<dbReference type="STRING" id="1449350.OCH239_21375"/>
<dbReference type="Pfam" id="PF00004">
    <property type="entry name" value="AAA"/>
    <property type="match status" value="1"/>
</dbReference>
<dbReference type="SUPFAM" id="SSF140990">
    <property type="entry name" value="FtsH protease domain-like"/>
    <property type="match status" value="1"/>
</dbReference>
<dbReference type="CDD" id="cd19481">
    <property type="entry name" value="RecA-like_protease"/>
    <property type="match status" value="1"/>
</dbReference>
<dbReference type="RefSeq" id="WP_037267363.1">
    <property type="nucleotide sequence ID" value="NZ_JALZ01000083.1"/>
</dbReference>
<keyword evidence="4" id="KW-1185">Reference proteome</keyword>
<gene>
    <name evidence="3" type="ORF">OCH239_21375</name>
</gene>
<dbReference type="GO" id="GO:0005524">
    <property type="term" value="F:ATP binding"/>
    <property type="evidence" value="ECO:0007669"/>
    <property type="project" value="UniProtKB-KW"/>
</dbReference>
<dbReference type="GO" id="GO:0030163">
    <property type="term" value="P:protein catabolic process"/>
    <property type="evidence" value="ECO:0007669"/>
    <property type="project" value="TreeGrafter"/>
</dbReference>
<dbReference type="OrthoDB" id="9809379at2"/>
<organism evidence="3 4">
    <name type="scientific">Roseivivax halodurans JCM 10272</name>
    <dbReference type="NCBI Taxonomy" id="1449350"/>
    <lineage>
        <taxon>Bacteria</taxon>
        <taxon>Pseudomonadati</taxon>
        <taxon>Pseudomonadota</taxon>
        <taxon>Alphaproteobacteria</taxon>
        <taxon>Rhodobacterales</taxon>
        <taxon>Roseobacteraceae</taxon>
        <taxon>Roseivivax</taxon>
    </lineage>
</organism>
<dbReference type="InterPro" id="IPR000642">
    <property type="entry name" value="Peptidase_M41"/>
</dbReference>
<dbReference type="eggNOG" id="COG0465">
    <property type="taxonomic scope" value="Bacteria"/>
</dbReference>
<dbReference type="PATRIC" id="fig|1449350.3.peg.4249"/>
<protein>
    <recommendedName>
        <fullName evidence="2">AAA+ ATPase domain-containing protein</fullName>
    </recommendedName>
</protein>
<dbReference type="GO" id="GO:0005886">
    <property type="term" value="C:plasma membrane"/>
    <property type="evidence" value="ECO:0007669"/>
    <property type="project" value="TreeGrafter"/>
</dbReference>
<name>X7E484_9RHOB</name>